<feature type="binding site" evidence="8">
    <location>
        <position position="558"/>
    </location>
    <ligand>
        <name>Mg(2+)</name>
        <dbReference type="ChEBI" id="CHEBI:18420"/>
        <label>1</label>
    </ligand>
</feature>
<keyword evidence="3 8" id="KW-0479">Metal-binding</keyword>
<evidence type="ECO:0000256" key="6">
    <source>
        <dbReference type="ARBA" id="ARBA00022840"/>
    </source>
</evidence>
<feature type="binding site" evidence="8">
    <location>
        <position position="288"/>
    </location>
    <ligand>
        <name>Mg(2+)</name>
        <dbReference type="ChEBI" id="CHEBI:18420"/>
        <label>2</label>
    </ligand>
</feature>
<dbReference type="InterPro" id="IPR036676">
    <property type="entry name" value="PurM-like_C_sf"/>
</dbReference>
<feature type="domain" description="Phosphoribosylformylglycinamidine synthase linker" evidence="12">
    <location>
        <begin position="29"/>
        <end position="67"/>
    </location>
</feature>
<accession>A0A840XMT5</accession>
<dbReference type="NCBIfam" id="NF002290">
    <property type="entry name" value="PRK01213.1"/>
    <property type="match status" value="1"/>
</dbReference>
<dbReference type="AlphaFoldDB" id="A0A840XMT5"/>
<dbReference type="GO" id="GO:0004642">
    <property type="term" value="F:phosphoribosylformylglycinamidine synthase activity"/>
    <property type="evidence" value="ECO:0007669"/>
    <property type="project" value="UniProtKB-UniRule"/>
</dbReference>
<dbReference type="PANTHER" id="PTHR43555">
    <property type="entry name" value="PHOSPHORIBOSYLFORMYLGLYCINAMIDINE SYNTHASE SUBUNIT PURL"/>
    <property type="match status" value="1"/>
</dbReference>
<evidence type="ECO:0000256" key="7">
    <source>
        <dbReference type="ARBA" id="ARBA00022842"/>
    </source>
</evidence>
<feature type="region of interest" description="Disordered" evidence="9">
    <location>
        <begin position="1"/>
        <end position="21"/>
    </location>
</feature>
<evidence type="ECO:0000256" key="5">
    <source>
        <dbReference type="ARBA" id="ARBA00022755"/>
    </source>
</evidence>
<feature type="binding site" evidence="8">
    <location>
        <position position="557"/>
    </location>
    <ligand>
        <name>ATP</name>
        <dbReference type="ChEBI" id="CHEBI:30616"/>
    </ligand>
</feature>
<dbReference type="PIRSF" id="PIRSF001587">
    <property type="entry name" value="FGAM_synthase_II"/>
    <property type="match status" value="1"/>
</dbReference>
<feature type="binding site" evidence="8">
    <location>
        <position position="66"/>
    </location>
    <ligand>
        <name>ATP</name>
        <dbReference type="ChEBI" id="CHEBI:30616"/>
    </ligand>
</feature>
<dbReference type="GO" id="GO:0005737">
    <property type="term" value="C:cytoplasm"/>
    <property type="evidence" value="ECO:0007669"/>
    <property type="project" value="UniProtKB-SubCell"/>
</dbReference>
<comment type="subcellular location">
    <subcellularLocation>
        <location evidence="8">Cytoplasm</location>
    </subcellularLocation>
</comment>
<evidence type="ECO:0000313" key="14">
    <source>
        <dbReference type="Proteomes" id="UP000552883"/>
    </source>
</evidence>
<dbReference type="OrthoDB" id="9804441at2"/>
<evidence type="ECO:0000256" key="4">
    <source>
        <dbReference type="ARBA" id="ARBA00022741"/>
    </source>
</evidence>
<reference evidence="13 14" key="1">
    <citation type="submission" date="2020-08" db="EMBL/GenBank/DDBJ databases">
        <title>Sequencing the genomes of 1000 actinobacteria strains.</title>
        <authorList>
            <person name="Klenk H.-P."/>
        </authorList>
    </citation>
    <scope>NUCLEOTIDE SEQUENCE [LARGE SCALE GENOMIC DNA]</scope>
    <source>
        <strain evidence="13 14">DSM 23889</strain>
    </source>
</reference>
<feature type="active site" description="Proton acceptor" evidence="8">
    <location>
        <position position="114"/>
    </location>
</feature>
<comment type="subunit">
    <text evidence="8">Monomer. Part of the FGAM synthase complex composed of 1 PurL, 1 PurQ and 2 PurS subunits.</text>
</comment>
<evidence type="ECO:0000256" key="9">
    <source>
        <dbReference type="SAM" id="MobiDB-lite"/>
    </source>
</evidence>
<dbReference type="InterPro" id="IPR010918">
    <property type="entry name" value="PurM-like_C_dom"/>
</dbReference>
<organism evidence="13 14">
    <name type="scientific">Microcella frigidaquae</name>
    <dbReference type="NCBI Taxonomy" id="424758"/>
    <lineage>
        <taxon>Bacteria</taxon>
        <taxon>Bacillati</taxon>
        <taxon>Actinomycetota</taxon>
        <taxon>Actinomycetes</taxon>
        <taxon>Micrococcales</taxon>
        <taxon>Microbacteriaceae</taxon>
        <taxon>Microcella</taxon>
    </lineage>
</organism>
<proteinExistence type="inferred from homology"/>
<dbReference type="GO" id="GO:0006189">
    <property type="term" value="P:'de novo' IMP biosynthetic process"/>
    <property type="evidence" value="ECO:0007669"/>
    <property type="project" value="UniProtKB-UniRule"/>
</dbReference>
<evidence type="ECO:0000256" key="3">
    <source>
        <dbReference type="ARBA" id="ARBA00022723"/>
    </source>
</evidence>
<dbReference type="PANTHER" id="PTHR43555:SF1">
    <property type="entry name" value="PHOSPHORIBOSYLFORMYLGLYCINAMIDINE SYNTHASE SUBUNIT PURL"/>
    <property type="match status" value="1"/>
</dbReference>
<dbReference type="InterPro" id="IPR041609">
    <property type="entry name" value="PurL_linker"/>
</dbReference>
<dbReference type="Pfam" id="PF18072">
    <property type="entry name" value="FGAR-AT_linker"/>
    <property type="match status" value="1"/>
</dbReference>
<dbReference type="SUPFAM" id="SSF55326">
    <property type="entry name" value="PurM N-terminal domain-like"/>
    <property type="match status" value="2"/>
</dbReference>
<comment type="catalytic activity">
    <reaction evidence="8">
        <text>N(2)-formyl-N(1)-(5-phospho-beta-D-ribosyl)glycinamide + L-glutamine + ATP + H2O = 2-formamido-N(1)-(5-O-phospho-beta-D-ribosyl)acetamidine + L-glutamate + ADP + phosphate + H(+)</text>
        <dbReference type="Rhea" id="RHEA:17129"/>
        <dbReference type="ChEBI" id="CHEBI:15377"/>
        <dbReference type="ChEBI" id="CHEBI:15378"/>
        <dbReference type="ChEBI" id="CHEBI:29985"/>
        <dbReference type="ChEBI" id="CHEBI:30616"/>
        <dbReference type="ChEBI" id="CHEBI:43474"/>
        <dbReference type="ChEBI" id="CHEBI:58359"/>
        <dbReference type="ChEBI" id="CHEBI:147286"/>
        <dbReference type="ChEBI" id="CHEBI:147287"/>
        <dbReference type="ChEBI" id="CHEBI:456216"/>
        <dbReference type="EC" id="6.3.5.3"/>
    </reaction>
</comment>
<dbReference type="GO" id="GO:0000287">
    <property type="term" value="F:magnesium ion binding"/>
    <property type="evidence" value="ECO:0007669"/>
    <property type="project" value="UniProtKB-UniRule"/>
</dbReference>
<protein>
    <recommendedName>
        <fullName evidence="8">Phosphoribosylformylglycinamidine synthase subunit PurL</fullName>
        <shortName evidence="8">FGAM synthase</shortName>
        <ecNumber evidence="8">6.3.5.3</ecNumber>
    </recommendedName>
    <alternativeName>
        <fullName evidence="8">Formylglycinamide ribonucleotide amidotransferase subunit II</fullName>
        <shortName evidence="8">FGAR amidotransferase II</shortName>
        <shortName evidence="8">FGAR-AT II</shortName>
    </alternativeName>
    <alternativeName>
        <fullName evidence="8">Glutamine amidotransferase PurL</fullName>
    </alternativeName>
    <alternativeName>
        <fullName evidence="8">Phosphoribosylformylglycinamidine synthase subunit II</fullName>
    </alternativeName>
</protein>
<comment type="caution">
    <text evidence="13">The sequence shown here is derived from an EMBL/GenBank/DDBJ whole genome shotgun (WGS) entry which is preliminary data.</text>
</comment>
<dbReference type="Pfam" id="PF02769">
    <property type="entry name" value="AIRS_C"/>
    <property type="match status" value="2"/>
</dbReference>
<dbReference type="Pfam" id="PF00586">
    <property type="entry name" value="AIRS"/>
    <property type="match status" value="2"/>
</dbReference>
<dbReference type="UniPathway" id="UPA00074">
    <property type="reaction ID" value="UER00128"/>
</dbReference>
<feature type="binding site" evidence="8">
    <location>
        <position position="260"/>
    </location>
    <ligand>
        <name>substrate</name>
    </ligand>
</feature>
<keyword evidence="4 8" id="KW-0547">Nucleotide-binding</keyword>
<dbReference type="Gene3D" id="3.30.1330.10">
    <property type="entry name" value="PurM-like, N-terminal domain"/>
    <property type="match status" value="2"/>
</dbReference>
<dbReference type="CDD" id="cd02203">
    <property type="entry name" value="PurL_repeat1"/>
    <property type="match status" value="1"/>
</dbReference>
<keyword evidence="14" id="KW-1185">Reference proteome</keyword>
<dbReference type="NCBIfam" id="TIGR01736">
    <property type="entry name" value="FGAM_synth_II"/>
    <property type="match status" value="1"/>
</dbReference>
<comment type="function">
    <text evidence="8">Part of the phosphoribosylformylglycinamidine synthase complex involved in the purines biosynthetic pathway. Catalyzes the ATP-dependent conversion of formylglycinamide ribonucleotide (FGAR) and glutamine to yield formylglycinamidine ribonucleotide (FGAM) and glutamate. The FGAM synthase complex is composed of three subunits. PurQ produces an ammonia molecule by converting glutamine to glutamate. PurL transfers the ammonia molecule to FGAR to form FGAM in an ATP-dependent manner. PurS interacts with PurQ and PurL and is thought to assist in the transfer of the ammonia molecule from PurQ to PurL.</text>
</comment>
<evidence type="ECO:0000313" key="13">
    <source>
        <dbReference type="EMBL" id="MBB5618137.1"/>
    </source>
</evidence>
<dbReference type="Gene3D" id="3.90.650.10">
    <property type="entry name" value="PurM-like C-terminal domain"/>
    <property type="match status" value="2"/>
</dbReference>
<comment type="similarity">
    <text evidence="8">Belongs to the FGAMS family.</text>
</comment>
<keyword evidence="2 8" id="KW-0436">Ligase</keyword>
<dbReference type="Proteomes" id="UP000552883">
    <property type="component" value="Unassembled WGS sequence"/>
</dbReference>
<feature type="domain" description="PurM-like C-terminal" evidence="11">
    <location>
        <begin position="597"/>
        <end position="736"/>
    </location>
</feature>
<feature type="binding site" evidence="8">
    <location>
        <begin position="332"/>
        <end position="334"/>
    </location>
    <ligand>
        <name>substrate</name>
    </ligand>
</feature>
<feature type="domain" description="PurM-like N-terminal" evidence="10">
    <location>
        <begin position="463"/>
        <end position="582"/>
    </location>
</feature>
<evidence type="ECO:0000256" key="8">
    <source>
        <dbReference type="HAMAP-Rule" id="MF_00420"/>
    </source>
</evidence>
<evidence type="ECO:0000259" key="11">
    <source>
        <dbReference type="Pfam" id="PF02769"/>
    </source>
</evidence>
<feature type="binding site" evidence="8">
    <location>
        <position position="135"/>
    </location>
    <ligand>
        <name>substrate</name>
    </ligand>
</feature>
<feature type="binding site" evidence="8">
    <location>
        <position position="112"/>
    </location>
    <ligand>
        <name>Mg(2+)</name>
        <dbReference type="ChEBI" id="CHEBI:18420"/>
        <label>1</label>
    </ligand>
</feature>
<dbReference type="FunFam" id="3.30.1330.10:FF:000004">
    <property type="entry name" value="Phosphoribosylformylglycinamidine synthase subunit PurL"/>
    <property type="match status" value="1"/>
</dbReference>
<sequence length="771" mass="81526">MTNPAPGRPAPDTVENAAATPDKVQPFEALGLKADEYAEIKALLGRRPTSGELAMYSVMWSEHCSYKSSKVHLRQFGQKVSDEMREHLMVGMGENAGVVDIGEGWAVTFKIESHNHPSYIEPFQGAATGVGGIVRDIISMGARPVAVMDALRFGAIDHADTARVVPGVVSGISHYGNCLGLPNIGGETVFDAVYQANPLVNALAVGVLRHDDLHLANARGVGNKVVLFGARTGGDGIGGASILASDTFSEGGPTKRPAVQVGDPFAEKVLIECCLELFQGELVEGVQDLGAAGISCATSELASNGDGGMVVDLDQVLLRDPSLTAEEILMSESQERMMAIVRPEKLDAFLAVTAKWDVETSVLGEVTDTGRLVIHWQGETIVDVDPKTVAIDSPVYHRPYARPAWQDGLQADSAARLARPADDAELRAQALRVLGGPNLADTAWITDQYDYYVGGNTALATPDDAGMIRVDEQSGLGVALATDANGRYCQLDPYTGAQLALAEAYRNVAATGAVPRAVSDCLNFGSPENPDVMWQFERAVTGLADACLELGIPVTGGNVSFYNQTGDVPIHPTPVVAVMGVIDHVDRRLPSGWQDDGENLYLLGITRDELDGSVWADVVHGHLGGLPPRVDLAAEKNLAGLLAAAASDGLVTSAHDLSEGGLLATLAEGVLRFGIGARVWLGELMERDGVDALAALLAESQARALVSVAREDDVKFRGLCAGRDVPVLRIGVTDAEVDGLEVQDRFTLSLAELRHAHRDTLPARFGPLVGG</sequence>
<dbReference type="EC" id="6.3.5.3" evidence="8"/>
<keyword evidence="5 8" id="KW-0658">Purine biosynthesis</keyword>
<feature type="binding site" evidence="8">
    <location>
        <position position="560"/>
    </location>
    <ligand>
        <name>substrate</name>
    </ligand>
</feature>
<feature type="binding site" evidence="8">
    <location>
        <position position="110"/>
    </location>
    <ligand>
        <name>ATP</name>
        <dbReference type="ChEBI" id="CHEBI:30616"/>
    </ligand>
</feature>
<dbReference type="EMBL" id="JACHBS010000001">
    <property type="protein sequence ID" value="MBB5618137.1"/>
    <property type="molecule type" value="Genomic_DNA"/>
</dbReference>
<dbReference type="GO" id="GO:0005524">
    <property type="term" value="F:ATP binding"/>
    <property type="evidence" value="ECO:0007669"/>
    <property type="project" value="UniProtKB-UniRule"/>
</dbReference>
<evidence type="ECO:0000256" key="1">
    <source>
        <dbReference type="ARBA" id="ARBA00022490"/>
    </source>
</evidence>
<feature type="binding site" evidence="8">
    <location>
        <position position="520"/>
    </location>
    <ligand>
        <name>ATP</name>
        <dbReference type="ChEBI" id="CHEBI:30616"/>
    </ligand>
</feature>
<dbReference type="HAMAP" id="MF_00420">
    <property type="entry name" value="PurL_2"/>
    <property type="match status" value="1"/>
</dbReference>
<dbReference type="InterPro" id="IPR016188">
    <property type="entry name" value="PurM-like_N"/>
</dbReference>
<name>A0A840XMT5_9MICO</name>
<feature type="binding site" evidence="8">
    <location>
        <position position="136"/>
    </location>
    <ligand>
        <name>Mg(2+)</name>
        <dbReference type="ChEBI" id="CHEBI:18420"/>
        <label>2</label>
    </ligand>
</feature>
<feature type="domain" description="PurM-like C-terminal" evidence="11">
    <location>
        <begin position="221"/>
        <end position="376"/>
    </location>
</feature>
<dbReference type="InterPro" id="IPR036921">
    <property type="entry name" value="PurM-like_N_sf"/>
</dbReference>
<comment type="caution">
    <text evidence="8">Lacks conserved residue(s) required for the propagation of feature annotation.</text>
</comment>
<evidence type="ECO:0000259" key="12">
    <source>
        <dbReference type="Pfam" id="PF18072"/>
    </source>
</evidence>
<dbReference type="CDD" id="cd02204">
    <property type="entry name" value="PurL_repeat2"/>
    <property type="match status" value="1"/>
</dbReference>
<gene>
    <name evidence="8" type="primary">purL</name>
    <name evidence="13" type="ORF">BJ959_001633</name>
</gene>
<comment type="pathway">
    <text evidence="8">Purine metabolism; IMP biosynthesis via de novo pathway; 5-amino-1-(5-phospho-D-ribosyl)imidazole from N(2)-formyl-N(1)-(5-phospho-D-ribosyl)glycinamide: step 1/2.</text>
</comment>
<dbReference type="SUPFAM" id="SSF56042">
    <property type="entry name" value="PurM C-terminal domain-like"/>
    <property type="match status" value="2"/>
</dbReference>
<keyword evidence="1 8" id="KW-0963">Cytoplasm</keyword>
<dbReference type="RefSeq" id="WP_153982109.1">
    <property type="nucleotide sequence ID" value="NZ_BAAANZ010000004.1"/>
</dbReference>
<keyword evidence="6 8" id="KW-0067">ATP-binding</keyword>
<evidence type="ECO:0000259" key="10">
    <source>
        <dbReference type="Pfam" id="PF00586"/>
    </source>
</evidence>
<keyword evidence="7 8" id="KW-0460">Magnesium</keyword>
<feature type="domain" description="PurM-like N-terminal" evidence="10">
    <location>
        <begin position="93"/>
        <end position="207"/>
    </location>
</feature>
<evidence type="ECO:0000256" key="2">
    <source>
        <dbReference type="ARBA" id="ARBA00022598"/>
    </source>
</evidence>
<dbReference type="InterPro" id="IPR010074">
    <property type="entry name" value="PRibForGlyAmidine_synth_PurL"/>
</dbReference>
<feature type="binding site" evidence="8">
    <location>
        <begin position="113"/>
        <end position="116"/>
    </location>
    <ligand>
        <name>substrate</name>
    </ligand>
</feature>
<feature type="active site" evidence="8">
    <location>
        <position position="63"/>
    </location>
</feature>